<feature type="compositionally biased region" description="Polar residues" evidence="1">
    <location>
        <begin position="50"/>
        <end position="59"/>
    </location>
</feature>
<name>F9WRF6_TRYVY</name>
<reference evidence="2 3" key="1">
    <citation type="journal article" date="2012" name="Proc. Natl. Acad. Sci. U.S.A.">
        <title>Antigenic diversity is generated by distinct evolutionary mechanisms in African trypanosome species.</title>
        <authorList>
            <person name="Jackson A.P."/>
            <person name="Berry A."/>
            <person name="Aslett M."/>
            <person name="Allison H.C."/>
            <person name="Burton P."/>
            <person name="Vavrova-Anderson J."/>
            <person name="Brown R."/>
            <person name="Browne H."/>
            <person name="Corton N."/>
            <person name="Hauser H."/>
            <person name="Gamble J."/>
            <person name="Gilderthorp R."/>
            <person name="Marcello L."/>
            <person name="McQuillan J."/>
            <person name="Otto T.D."/>
            <person name="Quail M.A."/>
            <person name="Sanders M.J."/>
            <person name="van Tonder A."/>
            <person name="Ginger M.L."/>
            <person name="Field M.C."/>
            <person name="Barry J.D."/>
            <person name="Hertz-Fowler C."/>
            <person name="Berriman M."/>
        </authorList>
    </citation>
    <scope>NUCLEOTIDE SEQUENCE</scope>
    <source>
        <strain evidence="2 3">Y486</strain>
    </source>
</reference>
<organism evidence="2 3">
    <name type="scientific">Trypanosoma vivax (strain Y486)</name>
    <dbReference type="NCBI Taxonomy" id="1055687"/>
    <lineage>
        <taxon>Eukaryota</taxon>
        <taxon>Discoba</taxon>
        <taxon>Euglenozoa</taxon>
        <taxon>Kinetoplastea</taxon>
        <taxon>Metakinetoplastina</taxon>
        <taxon>Trypanosomatida</taxon>
        <taxon>Trypanosomatidae</taxon>
        <taxon>Trypanosoma</taxon>
        <taxon>Duttonella</taxon>
    </lineage>
</organism>
<feature type="region of interest" description="Disordered" evidence="1">
    <location>
        <begin position="530"/>
        <end position="556"/>
    </location>
</feature>
<dbReference type="VEuPathDB" id="TriTrypDB:TvY486_0029080"/>
<dbReference type="OMA" id="GNERAGH"/>
<gene>
    <name evidence="2" type="ORF">TvY486_0029080</name>
</gene>
<evidence type="ECO:0000313" key="2">
    <source>
        <dbReference type="EMBL" id="CCD20140.1"/>
    </source>
</evidence>
<dbReference type="EMBL" id="CAEX01004924">
    <property type="protein sequence ID" value="CCD20140.1"/>
    <property type="molecule type" value="Genomic_DNA"/>
</dbReference>
<dbReference type="AlphaFoldDB" id="F9WRF6"/>
<evidence type="ECO:0000313" key="3">
    <source>
        <dbReference type="Proteomes" id="UP000009027"/>
    </source>
</evidence>
<evidence type="ECO:0000256" key="1">
    <source>
        <dbReference type="SAM" id="MobiDB-lite"/>
    </source>
</evidence>
<dbReference type="Proteomes" id="UP000009027">
    <property type="component" value="Unassembled WGS sequence"/>
</dbReference>
<sequence length="703" mass="74667">MSTSASAFPTVPFAAAPHSPPLIRKSSAGGNPHFSPGRDTVSGARACSTVGAQPQSADATPSRHRSSDRWEFEQQKARAVSCSRTTAEPIPLGKHGDLLPLKKEKGTEVLIAAPVPPLHRNVARNIPLHEQPSYRADLLRRSVFVFGLRSAKECGELIKLLGRHCGPIAGAFRTADHMVVASAARGGANGKEDGDTVVVCVVFHSVESANAARRLDSTAQIHQNRFLVESAARFHCDSFLSKQQGSTRQLGGNERAGHSSWEELPQHYRLWKLLFSPVYSSVYIDWAAAGAAVQRGEALALEPTTLSVLTSSERTRTGGGGGVKSFSSMPRANDSRNGVEAMANDGTTLSGPQCPSAFGVTSSNHGSHLPTSVIMQPSQTYASLPAVELDELGHSNTLQQQYYSELYETGNGTFGSTLLKLASSVLTTMFGGGSDGGSNPRGDVINLCDTAPSEPALHRLSTPAVTEDITTTKVRGGVIGVTGGPNTAGHTETSGNCTNNNVYIPRVHGISAHIVAALPFVSSLVSPLLRSDPSSQEVGTDMANQMKSGRCEENTSDNEPVWVCRKRRRCAGDVMYERARLHSTGADVVRSQREEGESLCGLGGGLTTTDPSVLASRFVSSTLTPRYTSAVDDASVADQSSWFSLAAGDEYEKRGNDTDVKVSDGGKITHLSSEASFLVPNAVASNSDVRTYVVERVRLRPVS</sequence>
<feature type="region of interest" description="Disordered" evidence="1">
    <location>
        <begin position="1"/>
        <end position="98"/>
    </location>
</feature>
<proteinExistence type="predicted"/>
<keyword evidence="3" id="KW-1185">Reference proteome</keyword>
<protein>
    <submittedName>
        <fullName evidence="2">Uncharacterized protein</fullName>
    </submittedName>
</protein>
<feature type="compositionally biased region" description="Polar residues" evidence="1">
    <location>
        <begin position="536"/>
        <end position="547"/>
    </location>
</feature>
<accession>F9WRF6</accession>
<feature type="region of interest" description="Disordered" evidence="1">
    <location>
        <begin position="312"/>
        <end position="334"/>
    </location>
</feature>
<feature type="compositionally biased region" description="Basic and acidic residues" evidence="1">
    <location>
        <begin position="65"/>
        <end position="76"/>
    </location>
</feature>